<dbReference type="EMBL" id="BGPR01039112">
    <property type="protein sequence ID" value="GBO15046.1"/>
    <property type="molecule type" value="Genomic_DNA"/>
</dbReference>
<accession>A0A4Y2UTL7</accession>
<dbReference type="OrthoDB" id="10023262at2759"/>
<proteinExistence type="predicted"/>
<name>A0A4Y2UTL7_ARAVE</name>
<dbReference type="AlphaFoldDB" id="A0A4Y2UTL7"/>
<gene>
    <name evidence="1" type="ORF">AVEN_202205_1</name>
</gene>
<dbReference type="PANTHER" id="PTHR37162:SF1">
    <property type="entry name" value="BED-TYPE DOMAIN-CONTAINING PROTEIN"/>
    <property type="match status" value="1"/>
</dbReference>
<reference evidence="1 2" key="1">
    <citation type="journal article" date="2019" name="Sci. Rep.">
        <title>Orb-weaving spider Araneus ventricosus genome elucidates the spidroin gene catalogue.</title>
        <authorList>
            <person name="Kono N."/>
            <person name="Nakamura H."/>
            <person name="Ohtoshi R."/>
            <person name="Moran D.A.P."/>
            <person name="Shinohara A."/>
            <person name="Yoshida Y."/>
            <person name="Fujiwara M."/>
            <person name="Mori M."/>
            <person name="Tomita M."/>
            <person name="Arakawa K."/>
        </authorList>
    </citation>
    <scope>NUCLEOTIDE SEQUENCE [LARGE SCALE GENOMIC DNA]</scope>
</reference>
<keyword evidence="2" id="KW-1185">Reference proteome</keyword>
<comment type="caution">
    <text evidence="1">The sequence shown here is derived from an EMBL/GenBank/DDBJ whole genome shotgun (WGS) entry which is preliminary data.</text>
</comment>
<evidence type="ECO:0000313" key="2">
    <source>
        <dbReference type="Proteomes" id="UP000499080"/>
    </source>
</evidence>
<protein>
    <submittedName>
        <fullName evidence="1">Uncharacterized protein</fullName>
    </submittedName>
</protein>
<evidence type="ECO:0000313" key="1">
    <source>
        <dbReference type="EMBL" id="GBO15046.1"/>
    </source>
</evidence>
<organism evidence="1 2">
    <name type="scientific">Araneus ventricosus</name>
    <name type="common">Orbweaver spider</name>
    <name type="synonym">Epeira ventricosa</name>
    <dbReference type="NCBI Taxonomy" id="182803"/>
    <lineage>
        <taxon>Eukaryota</taxon>
        <taxon>Metazoa</taxon>
        <taxon>Ecdysozoa</taxon>
        <taxon>Arthropoda</taxon>
        <taxon>Chelicerata</taxon>
        <taxon>Arachnida</taxon>
        <taxon>Araneae</taxon>
        <taxon>Araneomorphae</taxon>
        <taxon>Entelegynae</taxon>
        <taxon>Araneoidea</taxon>
        <taxon>Araneidae</taxon>
        <taxon>Araneus</taxon>
    </lineage>
</organism>
<dbReference type="Proteomes" id="UP000499080">
    <property type="component" value="Unassembled WGS sequence"/>
</dbReference>
<sequence length="114" mass="12684">MHHTSASYKLRFGVSKTIKENVVEDLKKKKGKFPLTIDESTSNSNEKVVIVLVNYLKNEKIVTEHLQSFSVDSVNSASLFKGIASLMDENAIPWHNLISVLLDSCCVMRGGKSD</sequence>
<dbReference type="PANTHER" id="PTHR37162">
    <property type="entry name" value="HAT FAMILY DIMERISATION DOMAINCONTAINING PROTEIN-RELATED"/>
    <property type="match status" value="1"/>
</dbReference>